<accession>A0ABU0YUQ9</accession>
<dbReference type="InterPro" id="IPR036953">
    <property type="entry name" value="GreA/GreB_C_sf"/>
</dbReference>
<gene>
    <name evidence="2" type="ORF">Q8A70_27540</name>
</gene>
<evidence type="ECO:0000313" key="3">
    <source>
        <dbReference type="Proteomes" id="UP001230156"/>
    </source>
</evidence>
<organism evidence="2 3">
    <name type="scientific">Dongia sedimenti</name>
    <dbReference type="NCBI Taxonomy" id="3064282"/>
    <lineage>
        <taxon>Bacteria</taxon>
        <taxon>Pseudomonadati</taxon>
        <taxon>Pseudomonadota</taxon>
        <taxon>Alphaproteobacteria</taxon>
        <taxon>Rhodospirillales</taxon>
        <taxon>Dongiaceae</taxon>
        <taxon>Dongia</taxon>
    </lineage>
</organism>
<protein>
    <submittedName>
        <fullName evidence="2">GreA/GreB family elongation factor</fullName>
    </submittedName>
</protein>
<dbReference type="SUPFAM" id="SSF54534">
    <property type="entry name" value="FKBP-like"/>
    <property type="match status" value="1"/>
</dbReference>
<proteinExistence type="predicted"/>
<dbReference type="EMBL" id="JAUYVI010000012">
    <property type="protein sequence ID" value="MDQ7251470.1"/>
    <property type="molecule type" value="Genomic_DNA"/>
</dbReference>
<dbReference type="Gene3D" id="1.25.40.10">
    <property type="entry name" value="Tetratricopeptide repeat domain"/>
    <property type="match status" value="2"/>
</dbReference>
<dbReference type="InterPro" id="IPR048987">
    <property type="entry name" value="PIN-TPR-GreABC"/>
</dbReference>
<sequence length="1318" mass="146739">MTNVLSRSFPAPINWQDFEKLCFDLYSKLWQTNDAEMHGRIGQPQSGVDVYGHDRKEAKFVGVQCKGKDSDYGGALTRAELLSEVNKAKSFKPKLDVFILATSAHNDNDIQEVARLLTEEHATLGLFEVRVQGWNTLKQHITSFNDLVMKHFGDLAPIDVATEISNATVVNKHGHDLTHGKLDQISRLLTDLTEKGQPTDALQEKIGQLAKLNEIGHAKAALAGLEKLWETEAAIASPRNRYRMRANIGVSKLLLDDTVGAVADFRAAHSNDPDNPGAKAFLASAEIIDGKREVAAKLSADAMEHDPASIRAACVWIDAADDSMPIVAVESKVPEGLRDRIDVLLTLAVRCQRLGFREPAIEYARKAHEADPTNWRVLEILARLLLQPLENLDAVFVTHGVPEELRSDVEQAVDLLRVAWEHISRRDDVIQGERVAADLIVVQEILGRSKDADAVLAEARVILPNSVAIKQQYVRSMMRAGNWAIARDTLSSISEDKMSPQDHLSKVQCLLNIGQDDDALNIAKRLEIELSHERHREVAAALGVDAAVKLGRLDEVLAEALKRWPQSILIRGSALTAIPEDDARRAEIVSEIRNLTSEASDPSDRYHAAEAFYVVGNFDEAAALFAGLHGSDTDCPPLRRHLQSLHFSGRRRDARQLLESLPEDVRQLPFYLSIGAAIYDRSGRLSDARNLLVRLLAIREDLHRRLQWVTLCHRIGDRASSDAWLLSVPETQQGEPADLMRLAMLIDRDLRDRKCLPIAYRALRGGYNDPQLHLAYAVGLFLMGTIGRRDFETPTEVVAGVAVTLIDVDSGNRLSRIIETEPDPKIEREEIAPRSTLAKLLLGKRVGDEVELRQIDYAQSRHRVETIQDKYLYAHYRTLKQFEQLFPDNRAFGSFKIGPEGDKDRFKSVFDSVRRRGEAVLELEQSYRSNALPLPLLAKMGGGSEFDVWEAFTRRPGLGFKVALGTPEEFEAGRLSVSEVRSAIVDPLTLYGLCRTGVAVTVRRCFDDLAVVQTTIDRLREHLNDQKEKRGTRQSIMAWDGAQYHAIELSNEAIEQAVEFAQVALDFALTLTVLPSEADNEIDGELREILNSLDGAYHDTIIAARGQKRLLLCDDLILRAISVERADVKAAWSQAALLFGGQSHQVSDADYIEASSQLAEYQYDFTMLGPHHLIHDLLGAEWQITERFSKLSSVAASPKCDVQSVIRFFCDLAFFAWRIKPSGDAYISAMAAFIRALRSSRGPAGAIEILSSSETLLQERLRGRGHGHALRYRLSYSTMLTPAEQVLSEVDATADRVGAQIMHALNLANHQASHPQIQ</sequence>
<reference evidence="3" key="1">
    <citation type="submission" date="2023-08" db="EMBL/GenBank/DDBJ databases">
        <title>Rhodospirillaceae gen. nov., a novel taxon isolated from the Yangtze River Yuezi River estuary sludge.</title>
        <authorList>
            <person name="Ruan L."/>
        </authorList>
    </citation>
    <scope>NUCLEOTIDE SEQUENCE [LARGE SCALE GENOMIC DNA]</scope>
    <source>
        <strain evidence="3">R-7</strain>
    </source>
</reference>
<dbReference type="Gene3D" id="3.10.50.30">
    <property type="entry name" value="Transcription elongation factor, GreA/GreB, C-terminal domain"/>
    <property type="match status" value="1"/>
</dbReference>
<feature type="domain" description="PIN" evidence="1">
    <location>
        <begin position="984"/>
        <end position="1121"/>
    </location>
</feature>
<comment type="caution">
    <text evidence="2">The sequence shown here is derived from an EMBL/GenBank/DDBJ whole genome shotgun (WGS) entry which is preliminary data.</text>
</comment>
<keyword evidence="3" id="KW-1185">Reference proteome</keyword>
<dbReference type="SUPFAM" id="SSF48452">
    <property type="entry name" value="TPR-like"/>
    <property type="match status" value="2"/>
</dbReference>
<dbReference type="Proteomes" id="UP001230156">
    <property type="component" value="Unassembled WGS sequence"/>
</dbReference>
<keyword evidence="2" id="KW-0251">Elongation factor</keyword>
<evidence type="ECO:0000313" key="2">
    <source>
        <dbReference type="EMBL" id="MDQ7251470.1"/>
    </source>
</evidence>
<dbReference type="InterPro" id="IPR011990">
    <property type="entry name" value="TPR-like_helical_dom_sf"/>
</dbReference>
<keyword evidence="2" id="KW-0648">Protein biosynthesis</keyword>
<dbReference type="RefSeq" id="WP_379961881.1">
    <property type="nucleotide sequence ID" value="NZ_JAUYVI010000012.1"/>
</dbReference>
<evidence type="ECO:0000259" key="1">
    <source>
        <dbReference type="Pfam" id="PF20698"/>
    </source>
</evidence>
<name>A0ABU0YUQ9_9PROT</name>
<dbReference type="Pfam" id="PF20698">
    <property type="entry name" value="PIN-TPR-GreABC"/>
    <property type="match status" value="1"/>
</dbReference>
<dbReference type="GO" id="GO:0003746">
    <property type="term" value="F:translation elongation factor activity"/>
    <property type="evidence" value="ECO:0007669"/>
    <property type="project" value="UniProtKB-KW"/>
</dbReference>